<name>A0A077CU16_9RHAB</name>
<dbReference type="Proteomes" id="UP000152727">
    <property type="component" value="Segment"/>
</dbReference>
<proteinExistence type="predicted"/>
<dbReference type="EMBL" id="KJ958896">
    <property type="protein sequence ID" value="AIL23165.1"/>
    <property type="molecule type" value="Viral_cRNA"/>
</dbReference>
<evidence type="ECO:0000313" key="1">
    <source>
        <dbReference type="EMBL" id="AIL23165.1"/>
    </source>
</evidence>
<reference evidence="1 2" key="1">
    <citation type="submission" date="2014-06" db="EMBL/GenBank/DDBJ databases">
        <title>The first morphological and molecular isolation of the Flanders virus (Rhabdoviridae) in South America, isolated from ave (Ramphocelus carbo) captured in Acre-Brazil.</title>
        <authorList>
            <person name="Queiroz A.L.N."/>
            <person name="Medeiros D.B.A."/>
            <person name="Nunes M.R.T."/>
            <person name="Cardoso J.F."/>
            <person name="Diniz J.A.P."/>
            <person name="Tesh R.B."/>
            <person name="Vasconcelos P.F.C."/>
        </authorList>
    </citation>
    <scope>NUCLEOTIDE SEQUENCE [LARGE SCALE GENOMIC DNA]</scope>
    <source>
        <strain evidence="1">BE AN 781455</strain>
    </source>
</reference>
<organism evidence="1 2">
    <name type="scientific">Hapavirus flanders</name>
    <dbReference type="NCBI Taxonomy" id="1972612"/>
    <lineage>
        <taxon>Viruses</taxon>
        <taxon>Riboviria</taxon>
        <taxon>Orthornavirae</taxon>
        <taxon>Negarnaviricota</taxon>
        <taxon>Haploviricotina</taxon>
        <taxon>Monjiviricetes</taxon>
        <taxon>Mononegavirales</taxon>
        <taxon>Rhabdoviridae</taxon>
        <taxon>Alpharhabdovirinae</taxon>
        <taxon>Hapavirus</taxon>
    </lineage>
</organism>
<accession>A0A077CU16</accession>
<protein>
    <submittedName>
        <fullName evidence="1">U3 protein</fullName>
    </submittedName>
</protein>
<keyword evidence="2" id="KW-1185">Reference proteome</keyword>
<sequence>MDCTFNLSAFFYLPDYLYKKPVIDRLEWEIISWMRENYNMSTELCALTTTFLMSQVHPLAKDQDVLYLCGELRANVSFFKRSKHNQYPGIKWISENPSFVLGDYVCKVSICGRVSFPGRPGGQTPWEIWYSSTRSKIPKEMRREIEDAAHSYHFEYLLDY</sequence>
<evidence type="ECO:0000313" key="2">
    <source>
        <dbReference type="Proteomes" id="UP000152727"/>
    </source>
</evidence>